<dbReference type="PANTHER" id="PTHR46331:SF2">
    <property type="entry name" value="VALACYCLOVIR HYDROLASE"/>
    <property type="match status" value="1"/>
</dbReference>
<organism evidence="3 4">
    <name type="scientific">Chitinophaga varians</name>
    <dbReference type="NCBI Taxonomy" id="2202339"/>
    <lineage>
        <taxon>Bacteria</taxon>
        <taxon>Pseudomonadati</taxon>
        <taxon>Bacteroidota</taxon>
        <taxon>Chitinophagia</taxon>
        <taxon>Chitinophagales</taxon>
        <taxon>Chitinophagaceae</taxon>
        <taxon>Chitinophaga</taxon>
    </lineage>
</organism>
<dbReference type="Pfam" id="PF00561">
    <property type="entry name" value="Abhydrolase_1"/>
    <property type="match status" value="1"/>
</dbReference>
<evidence type="ECO:0000313" key="3">
    <source>
        <dbReference type="EMBL" id="NLR68740.1"/>
    </source>
</evidence>
<feature type="signal peptide" evidence="1">
    <location>
        <begin position="1"/>
        <end position="19"/>
    </location>
</feature>
<evidence type="ECO:0000259" key="2">
    <source>
        <dbReference type="Pfam" id="PF00561"/>
    </source>
</evidence>
<dbReference type="Proteomes" id="UP000570474">
    <property type="component" value="Unassembled WGS sequence"/>
</dbReference>
<feature type="chain" id="PRO_5032436779" evidence="1">
    <location>
        <begin position="20"/>
        <end position="285"/>
    </location>
</feature>
<dbReference type="AlphaFoldDB" id="A0A847RSY7"/>
<comment type="caution">
    <text evidence="3">The sequence shown here is derived from an EMBL/GenBank/DDBJ whole genome shotgun (WGS) entry which is preliminary data.</text>
</comment>
<dbReference type="InterPro" id="IPR000073">
    <property type="entry name" value="AB_hydrolase_1"/>
</dbReference>
<accession>A0A847RSY7</accession>
<dbReference type="RefSeq" id="WP_168874696.1">
    <property type="nucleotide sequence ID" value="NZ_JABAIA010000004.1"/>
</dbReference>
<dbReference type="SUPFAM" id="SSF53474">
    <property type="entry name" value="alpha/beta-Hydrolases"/>
    <property type="match status" value="1"/>
</dbReference>
<protein>
    <submittedName>
        <fullName evidence="3">Alpha/beta hydrolase</fullName>
    </submittedName>
</protein>
<gene>
    <name evidence="3" type="ORF">HGH92_30845</name>
</gene>
<sequence length="285" mass="31300">MLTSILLAMTISSAMPGTAIPLSKTTVQTDTTSAYATVNGIKMYYEIHGSGSPLVLIHGGGSTIRTTFGEVLNDFAQHHQVIAVELQGHGHTEARPGPTTFEQDADDVAALLKTLHIQQADILGFSNGGCTALQIGVRHPEMVRRIVAISSFYKREGLPPMFWDMMKKARLSDMPQPFKDGFLAIRNDPKALQTMFNQDNGRMLAFNDWPDDMVRSIKAPTLVLISDQDAITPEHAVAMYRLLPKGRLVIMPGQHGEFLGDVLTAKHHSHTPQMAVALIDDFLNE</sequence>
<name>A0A847RSY7_9BACT</name>
<dbReference type="PANTHER" id="PTHR46331">
    <property type="entry name" value="VALACYCLOVIR HYDROLASE"/>
    <property type="match status" value="1"/>
</dbReference>
<keyword evidence="4" id="KW-1185">Reference proteome</keyword>
<feature type="domain" description="AB hydrolase-1" evidence="2">
    <location>
        <begin position="53"/>
        <end position="174"/>
    </location>
</feature>
<dbReference type="GO" id="GO:0017171">
    <property type="term" value="F:serine hydrolase activity"/>
    <property type="evidence" value="ECO:0007669"/>
    <property type="project" value="TreeGrafter"/>
</dbReference>
<dbReference type="PRINTS" id="PR00111">
    <property type="entry name" value="ABHYDROLASE"/>
</dbReference>
<dbReference type="EMBL" id="JABAIA010000004">
    <property type="protein sequence ID" value="NLR68740.1"/>
    <property type="molecule type" value="Genomic_DNA"/>
</dbReference>
<dbReference type="Gene3D" id="3.40.50.1820">
    <property type="entry name" value="alpha/beta hydrolase"/>
    <property type="match status" value="1"/>
</dbReference>
<evidence type="ECO:0000313" key="4">
    <source>
        <dbReference type="Proteomes" id="UP000570474"/>
    </source>
</evidence>
<dbReference type="InterPro" id="IPR029058">
    <property type="entry name" value="AB_hydrolase_fold"/>
</dbReference>
<reference evidence="3 4" key="1">
    <citation type="submission" date="2020-04" db="EMBL/GenBank/DDBJ databases">
        <authorList>
            <person name="Yin C."/>
        </authorList>
    </citation>
    <scope>NUCLEOTIDE SEQUENCE [LARGE SCALE GENOMIC DNA]</scope>
    <source>
        <strain evidence="3 4">Ae27</strain>
    </source>
</reference>
<proteinExistence type="predicted"/>
<evidence type="ECO:0000256" key="1">
    <source>
        <dbReference type="SAM" id="SignalP"/>
    </source>
</evidence>
<keyword evidence="3" id="KW-0378">Hydrolase</keyword>
<keyword evidence="1" id="KW-0732">Signal</keyword>